<evidence type="ECO:0000256" key="7">
    <source>
        <dbReference type="ARBA" id="ARBA00035398"/>
    </source>
</evidence>
<evidence type="ECO:0000256" key="5">
    <source>
        <dbReference type="ARBA" id="ARBA00023274"/>
    </source>
</evidence>
<evidence type="ECO:0000256" key="4">
    <source>
        <dbReference type="ARBA" id="ARBA00023128"/>
    </source>
</evidence>
<organism evidence="8 9">
    <name type="scientific">Turnix velox</name>
    <name type="common">Little buttonquail</name>
    <dbReference type="NCBI Taxonomy" id="2529409"/>
    <lineage>
        <taxon>Eukaryota</taxon>
        <taxon>Metazoa</taxon>
        <taxon>Chordata</taxon>
        <taxon>Craniata</taxon>
        <taxon>Vertebrata</taxon>
        <taxon>Euteleostomi</taxon>
        <taxon>Archelosauria</taxon>
        <taxon>Archosauria</taxon>
        <taxon>Dinosauria</taxon>
        <taxon>Saurischia</taxon>
        <taxon>Theropoda</taxon>
        <taxon>Coelurosauria</taxon>
        <taxon>Aves</taxon>
        <taxon>Neognathae</taxon>
        <taxon>Neoaves</taxon>
        <taxon>Charadriiformes</taxon>
        <taxon>Turnicidae</taxon>
        <taxon>Turnix</taxon>
    </lineage>
</organism>
<dbReference type="GO" id="GO:0005762">
    <property type="term" value="C:mitochondrial large ribosomal subunit"/>
    <property type="evidence" value="ECO:0007669"/>
    <property type="project" value="TreeGrafter"/>
</dbReference>
<dbReference type="Proteomes" id="UP000582182">
    <property type="component" value="Unassembled WGS sequence"/>
</dbReference>
<evidence type="ECO:0000313" key="9">
    <source>
        <dbReference type="Proteomes" id="UP000582182"/>
    </source>
</evidence>
<keyword evidence="3" id="KW-0689">Ribosomal protein</keyword>
<comment type="subcellular location">
    <subcellularLocation>
        <location evidence="1">Mitochondrion</location>
    </subcellularLocation>
</comment>
<evidence type="ECO:0000256" key="2">
    <source>
        <dbReference type="ARBA" id="ARBA00008860"/>
    </source>
</evidence>
<sequence>GFSRKEEKKEVKEVEAEKIIPPEKSETSLICPPLRSRSYLPPGNIQSHLESLVREIFGSSLPDKWQEMPLTDNRLKFRLLAQLAAELGHAVPNSRLHLMRSTGDVLDFYSTPVKEASKFDELCTSELPPNLKITWQQ</sequence>
<dbReference type="Pfam" id="PF10501">
    <property type="entry name" value="Ribosomal_L50"/>
    <property type="match status" value="1"/>
</dbReference>
<reference evidence="8 9" key="1">
    <citation type="submission" date="2019-09" db="EMBL/GenBank/DDBJ databases">
        <title>Bird 10,000 Genomes (B10K) Project - Family phase.</title>
        <authorList>
            <person name="Zhang G."/>
        </authorList>
    </citation>
    <scope>NUCLEOTIDE SEQUENCE [LARGE SCALE GENOMIC DNA]</scope>
    <source>
        <strain evidence="8">B10K-DU-029-46</strain>
    </source>
</reference>
<evidence type="ECO:0000256" key="1">
    <source>
        <dbReference type="ARBA" id="ARBA00004173"/>
    </source>
</evidence>
<comment type="caution">
    <text evidence="8">The sequence shown here is derived from an EMBL/GenBank/DDBJ whole genome shotgun (WGS) entry which is preliminary data.</text>
</comment>
<dbReference type="EMBL" id="VZTY01009701">
    <property type="protein sequence ID" value="NXU50524.1"/>
    <property type="molecule type" value="Genomic_DNA"/>
</dbReference>
<keyword evidence="9" id="KW-1185">Reference proteome</keyword>
<keyword evidence="5" id="KW-0687">Ribonucleoprotein</keyword>
<gene>
    <name evidence="8" type="primary">Mrpl50</name>
    <name evidence="8" type="ORF">TURVEL_R07422</name>
</gene>
<evidence type="ECO:0000256" key="6">
    <source>
        <dbReference type="ARBA" id="ARBA00035183"/>
    </source>
</evidence>
<evidence type="ECO:0000256" key="3">
    <source>
        <dbReference type="ARBA" id="ARBA00022980"/>
    </source>
</evidence>
<accession>A0A7L3L911</accession>
<dbReference type="PANTHER" id="PTHR31542:SF1">
    <property type="entry name" value="LARGE RIBOSOMAL SUBUNIT PROTEIN ML50"/>
    <property type="match status" value="1"/>
</dbReference>
<dbReference type="OrthoDB" id="9939609at2759"/>
<proteinExistence type="inferred from homology"/>
<feature type="non-terminal residue" evidence="8">
    <location>
        <position position="1"/>
    </location>
</feature>
<dbReference type="AlphaFoldDB" id="A0A7L3L911"/>
<feature type="non-terminal residue" evidence="8">
    <location>
        <position position="137"/>
    </location>
</feature>
<name>A0A7L3L911_9CHAR</name>
<dbReference type="InterPro" id="IPR018305">
    <property type="entry name" value="Ribosomal_m50"/>
</dbReference>
<comment type="similarity">
    <text evidence="2">Belongs to the mitochondrion-specific ribosomal protein mL50 family.</text>
</comment>
<evidence type="ECO:0000313" key="8">
    <source>
        <dbReference type="EMBL" id="NXU50524.1"/>
    </source>
</evidence>
<dbReference type="PANTHER" id="PTHR31542">
    <property type="entry name" value="39A RIBOSOMAL PROTEIN L50, MITOCHONDRIAL"/>
    <property type="match status" value="1"/>
</dbReference>
<protein>
    <recommendedName>
        <fullName evidence="6">Large ribosomal subunit protein mL50</fullName>
    </recommendedName>
    <alternativeName>
        <fullName evidence="7">39S ribosomal protein L50, mitochondrial</fullName>
    </alternativeName>
</protein>
<keyword evidence="4" id="KW-0496">Mitochondrion</keyword>